<name>A0A7G1HW19_9BACT</name>
<dbReference type="InterPro" id="IPR001303">
    <property type="entry name" value="Aldolase_II/adducin_N"/>
</dbReference>
<dbReference type="SMART" id="SM01007">
    <property type="entry name" value="Aldolase_II"/>
    <property type="match status" value="1"/>
</dbReference>
<accession>A0A7G1HW19</accession>
<keyword evidence="5" id="KW-1185">Reference proteome</keyword>
<evidence type="ECO:0000256" key="1">
    <source>
        <dbReference type="ARBA" id="ARBA00022723"/>
    </source>
</evidence>
<dbReference type="EMBL" id="AP023322">
    <property type="protein sequence ID" value="BCI62594.1"/>
    <property type="molecule type" value="Genomic_DNA"/>
</dbReference>
<dbReference type="InterPro" id="IPR050197">
    <property type="entry name" value="Aldolase_class_II_sugar_metab"/>
</dbReference>
<dbReference type="InterPro" id="IPR036409">
    <property type="entry name" value="Aldolase_II/adducin_N_sf"/>
</dbReference>
<dbReference type="RefSeq" id="WP_200755641.1">
    <property type="nucleotide sequence ID" value="NZ_AP023322.1"/>
</dbReference>
<dbReference type="NCBIfam" id="NF002963">
    <property type="entry name" value="PRK03634.1"/>
    <property type="match status" value="1"/>
</dbReference>
<dbReference type="Gene3D" id="3.40.225.10">
    <property type="entry name" value="Class II aldolase/adducin N-terminal domain"/>
    <property type="match status" value="1"/>
</dbReference>
<keyword evidence="1" id="KW-0479">Metal-binding</keyword>
<dbReference type="Pfam" id="PF00596">
    <property type="entry name" value="Aldolase_II"/>
    <property type="match status" value="1"/>
</dbReference>
<proteinExistence type="predicted"/>
<keyword evidence="2" id="KW-0456">Lyase</keyword>
<gene>
    <name evidence="4" type="primary">rhaD</name>
    <name evidence="4" type="ORF">Cop2CBH44_09470</name>
</gene>
<evidence type="ECO:0000313" key="4">
    <source>
        <dbReference type="EMBL" id="BCI62594.1"/>
    </source>
</evidence>
<dbReference type="GO" id="GO:0005829">
    <property type="term" value="C:cytosol"/>
    <property type="evidence" value="ECO:0007669"/>
    <property type="project" value="TreeGrafter"/>
</dbReference>
<evidence type="ECO:0000256" key="2">
    <source>
        <dbReference type="ARBA" id="ARBA00023239"/>
    </source>
</evidence>
<dbReference type="GO" id="GO:0016832">
    <property type="term" value="F:aldehyde-lyase activity"/>
    <property type="evidence" value="ECO:0007669"/>
    <property type="project" value="TreeGrafter"/>
</dbReference>
<feature type="domain" description="Class II aldolase/adducin N-terminal" evidence="3">
    <location>
        <begin position="12"/>
        <end position="237"/>
    </location>
</feature>
<dbReference type="AlphaFoldDB" id="A0A7G1HW19"/>
<dbReference type="PANTHER" id="PTHR22789:SF0">
    <property type="entry name" value="3-OXO-TETRONATE 4-PHOSPHATE DECARBOXYLASE-RELATED"/>
    <property type="match status" value="1"/>
</dbReference>
<reference evidence="5" key="1">
    <citation type="submission" date="2020-07" db="EMBL/GenBank/DDBJ databases">
        <title>Complete genome sequencing of Coprobacter sp. strain 2CBH44.</title>
        <authorList>
            <person name="Sakamoto M."/>
            <person name="Murakami T."/>
            <person name="Mori H."/>
        </authorList>
    </citation>
    <scope>NUCLEOTIDE SEQUENCE [LARGE SCALE GENOMIC DNA]</scope>
    <source>
        <strain evidence="5">2CBH44</strain>
    </source>
</reference>
<evidence type="ECO:0000259" key="3">
    <source>
        <dbReference type="SMART" id="SM01007"/>
    </source>
</evidence>
<dbReference type="Proteomes" id="UP000594042">
    <property type="component" value="Chromosome"/>
</dbReference>
<sequence>MNYNQNINKAIGLVSEIAGYLWDRGWAERNGGNISYNITDAIDDQIRTLNAISEKYELPQTMENLKNNFFIVTGTGCRMRYVHSDPMNNAAIIRISADGTYYEIIAEKNIKPTSELPSHLLIHNVILGKGRKIKTVIHTHPIELVAMTHNSDFLGKDVLSKLLWSMIPETRAFCPKGVGIVPYALPGSMELAQKTVEQLDDYDVVLWEKHGALAIGEDILEAFDMIDTLTKSAKIYESACSMGFKPKGMSDEQMDELKRVFNL</sequence>
<dbReference type="KEGG" id="copr:Cop2CBH44_09470"/>
<organism evidence="4 5">
    <name type="scientific">Coprobacter secundus subsp. similis</name>
    <dbReference type="NCBI Taxonomy" id="2751153"/>
    <lineage>
        <taxon>Bacteria</taxon>
        <taxon>Pseudomonadati</taxon>
        <taxon>Bacteroidota</taxon>
        <taxon>Bacteroidia</taxon>
        <taxon>Bacteroidales</taxon>
        <taxon>Barnesiellaceae</taxon>
        <taxon>Coprobacter</taxon>
    </lineage>
</organism>
<dbReference type="GO" id="GO:0019323">
    <property type="term" value="P:pentose catabolic process"/>
    <property type="evidence" value="ECO:0007669"/>
    <property type="project" value="TreeGrafter"/>
</dbReference>
<dbReference type="SUPFAM" id="SSF53639">
    <property type="entry name" value="AraD/HMP-PK domain-like"/>
    <property type="match status" value="1"/>
</dbReference>
<dbReference type="PANTHER" id="PTHR22789">
    <property type="entry name" value="FUCULOSE PHOSPHATE ALDOLASE"/>
    <property type="match status" value="1"/>
</dbReference>
<protein>
    <submittedName>
        <fullName evidence="4">Rhamnulose-1-phosphate aldolase</fullName>
    </submittedName>
</protein>
<evidence type="ECO:0000313" key="5">
    <source>
        <dbReference type="Proteomes" id="UP000594042"/>
    </source>
</evidence>
<dbReference type="GO" id="GO:0046872">
    <property type="term" value="F:metal ion binding"/>
    <property type="evidence" value="ECO:0007669"/>
    <property type="project" value="UniProtKB-KW"/>
</dbReference>